<protein>
    <submittedName>
        <fullName evidence="1">Uncharacterized protein</fullName>
    </submittedName>
</protein>
<reference evidence="1 2" key="1">
    <citation type="journal article" date="2013" name="PLoS Genet.">
        <title>Comparative genome structure, secondary metabolite, and effector coding capacity across Cochliobolus pathogens.</title>
        <authorList>
            <person name="Condon B.J."/>
            <person name="Leng Y."/>
            <person name="Wu D."/>
            <person name="Bushley K.E."/>
            <person name="Ohm R.A."/>
            <person name="Otillar R."/>
            <person name="Martin J."/>
            <person name="Schackwitz W."/>
            <person name="Grimwood J."/>
            <person name="MohdZainudin N."/>
            <person name="Xue C."/>
            <person name="Wang R."/>
            <person name="Manning V.A."/>
            <person name="Dhillon B."/>
            <person name="Tu Z.J."/>
            <person name="Steffenson B.J."/>
            <person name="Salamov A."/>
            <person name="Sun H."/>
            <person name="Lowry S."/>
            <person name="LaButti K."/>
            <person name="Han J."/>
            <person name="Copeland A."/>
            <person name="Lindquist E."/>
            <person name="Barry K."/>
            <person name="Schmutz J."/>
            <person name="Baker S.E."/>
            <person name="Ciuffetti L.M."/>
            <person name="Grigoriev I.V."/>
            <person name="Zhong S."/>
            <person name="Turgeon B.G."/>
        </authorList>
    </citation>
    <scope>NUCLEOTIDE SEQUENCE [LARGE SCALE GENOMIC DNA]</scope>
    <source>
        <strain evidence="1 2">ATCC 44560</strain>
    </source>
</reference>
<organism evidence="1 2">
    <name type="scientific">Bipolaris oryzae ATCC 44560</name>
    <dbReference type="NCBI Taxonomy" id="930090"/>
    <lineage>
        <taxon>Eukaryota</taxon>
        <taxon>Fungi</taxon>
        <taxon>Dikarya</taxon>
        <taxon>Ascomycota</taxon>
        <taxon>Pezizomycotina</taxon>
        <taxon>Dothideomycetes</taxon>
        <taxon>Pleosporomycetidae</taxon>
        <taxon>Pleosporales</taxon>
        <taxon>Pleosporineae</taxon>
        <taxon>Pleosporaceae</taxon>
        <taxon>Bipolaris</taxon>
    </lineage>
</organism>
<dbReference type="RefSeq" id="XP_007693762.1">
    <property type="nucleotide sequence ID" value="XM_007695572.1"/>
</dbReference>
<keyword evidence="2" id="KW-1185">Reference proteome</keyword>
<proteinExistence type="predicted"/>
<dbReference type="AlphaFoldDB" id="W6YW23"/>
<evidence type="ECO:0000313" key="2">
    <source>
        <dbReference type="Proteomes" id="UP000054032"/>
    </source>
</evidence>
<gene>
    <name evidence="1" type="ORF">COCMIDRAFT_110743</name>
</gene>
<dbReference type="OrthoDB" id="3687979at2759"/>
<accession>W6YW23</accession>
<dbReference type="HOGENOM" id="CLU_2670884_0_0_1"/>
<evidence type="ECO:0000313" key="1">
    <source>
        <dbReference type="EMBL" id="EUC39724.1"/>
    </source>
</evidence>
<dbReference type="GeneID" id="19119653"/>
<dbReference type="KEGG" id="bor:COCMIDRAFT_110743"/>
<dbReference type="EMBL" id="KI964269">
    <property type="protein sequence ID" value="EUC39724.1"/>
    <property type="molecule type" value="Genomic_DNA"/>
</dbReference>
<name>W6YW23_COCMI</name>
<dbReference type="Proteomes" id="UP000054032">
    <property type="component" value="Unassembled WGS sequence"/>
</dbReference>
<sequence>MTNKEKQIDIHVDIPMLSPVSSNQGARMFILYKYFPSPLDLSNKNGKWACSHQLDERCNSWLLTLAAFSCINEATIFCIIGTVTNI</sequence>